<proteinExistence type="predicted"/>
<dbReference type="Proteomes" id="UP000249873">
    <property type="component" value="Chromosome"/>
</dbReference>
<keyword evidence="4" id="KW-1185">Reference proteome</keyword>
<keyword evidence="1" id="KW-0812">Transmembrane</keyword>
<dbReference type="Gene3D" id="3.40.50.880">
    <property type="match status" value="1"/>
</dbReference>
<dbReference type="EMBL" id="CP029480">
    <property type="protein sequence ID" value="AWV99475.1"/>
    <property type="molecule type" value="Genomic_DNA"/>
</dbReference>
<evidence type="ECO:0000313" key="4">
    <source>
        <dbReference type="Proteomes" id="UP000249873"/>
    </source>
</evidence>
<name>A0A2Z4GEM1_9BACT</name>
<dbReference type="RefSeq" id="WP_111372843.1">
    <property type="nucleotide sequence ID" value="NZ_CP029480.1"/>
</dbReference>
<feature type="domain" description="ThuA-like" evidence="2">
    <location>
        <begin position="53"/>
        <end position="278"/>
    </location>
</feature>
<evidence type="ECO:0000313" key="3">
    <source>
        <dbReference type="EMBL" id="AWV99475.1"/>
    </source>
</evidence>
<reference evidence="3 4" key="1">
    <citation type="submission" date="2018-05" db="EMBL/GenBank/DDBJ databases">
        <title>Complete genome sequence of Arcticibacterium luteifluviistationis SM1504T, a cytophagaceae bacterium isolated from Arctic surface seawater.</title>
        <authorList>
            <person name="Li Y."/>
            <person name="Qin Q.-L."/>
        </authorList>
    </citation>
    <scope>NUCLEOTIDE SEQUENCE [LARGE SCALE GENOMIC DNA]</scope>
    <source>
        <strain evidence="3 4">SM1504</strain>
    </source>
</reference>
<dbReference type="SUPFAM" id="SSF52317">
    <property type="entry name" value="Class I glutamine amidotransferase-like"/>
    <property type="match status" value="1"/>
</dbReference>
<evidence type="ECO:0000256" key="1">
    <source>
        <dbReference type="SAM" id="Phobius"/>
    </source>
</evidence>
<dbReference type="PANTHER" id="PTHR40469:SF2">
    <property type="entry name" value="GALACTOSE-BINDING DOMAIN-LIKE SUPERFAMILY PROTEIN"/>
    <property type="match status" value="1"/>
</dbReference>
<gene>
    <name evidence="3" type="ORF">DJ013_15420</name>
</gene>
<dbReference type="PANTHER" id="PTHR40469">
    <property type="entry name" value="SECRETED GLYCOSYL HYDROLASE"/>
    <property type="match status" value="1"/>
</dbReference>
<sequence length="285" mass="32206">MNKWLKRIGIVVGSLLLLGALFIGYFMFRVTKGMPFFETEVPNIEFAEGKKSILLFSKANGFVHGDAIDAGKRVFNQMATENDWFIYQTDEAGVFNKEQLAKFDAVIWNNVSGQVLTEEQRADFSNYLENGGGLLGIHAAGDFSHHWQWYYDHILGTTFSHHPLKPQLQEATIHLEASADSLTKTLLPASLDLKEEWYIFNEDPREMGANVLYAMDGEKIIPNGNLLWIKDKDWGMGAFHPNVWSMDVKQGKAFYVAPGHTAATFENADYVKVLKYGLDLVSRTN</sequence>
<evidence type="ECO:0000259" key="2">
    <source>
        <dbReference type="Pfam" id="PF06283"/>
    </source>
</evidence>
<protein>
    <submittedName>
        <fullName evidence="3">ThuA domain-containing protein</fullName>
    </submittedName>
</protein>
<dbReference type="OrthoDB" id="9816308at2"/>
<accession>A0A2Z4GEM1</accession>
<dbReference type="Pfam" id="PF06283">
    <property type="entry name" value="ThuA"/>
    <property type="match status" value="1"/>
</dbReference>
<feature type="transmembrane region" description="Helical" evidence="1">
    <location>
        <begin position="7"/>
        <end position="28"/>
    </location>
</feature>
<organism evidence="3 4">
    <name type="scientific">Arcticibacterium luteifluviistationis</name>
    <dbReference type="NCBI Taxonomy" id="1784714"/>
    <lineage>
        <taxon>Bacteria</taxon>
        <taxon>Pseudomonadati</taxon>
        <taxon>Bacteroidota</taxon>
        <taxon>Cytophagia</taxon>
        <taxon>Cytophagales</taxon>
        <taxon>Leadbetterellaceae</taxon>
        <taxon>Arcticibacterium</taxon>
    </lineage>
</organism>
<dbReference type="InterPro" id="IPR029010">
    <property type="entry name" value="ThuA-like"/>
</dbReference>
<dbReference type="AlphaFoldDB" id="A0A2Z4GEM1"/>
<dbReference type="InterPro" id="IPR029062">
    <property type="entry name" value="Class_I_gatase-like"/>
</dbReference>
<dbReference type="KEGG" id="als:DJ013_15420"/>
<keyword evidence="1" id="KW-0472">Membrane</keyword>
<keyword evidence="1" id="KW-1133">Transmembrane helix</keyword>